<evidence type="ECO:0000256" key="22">
    <source>
        <dbReference type="ARBA" id="ARBA00032743"/>
    </source>
</evidence>
<evidence type="ECO:0000256" key="20">
    <source>
        <dbReference type="ARBA" id="ARBA00032253"/>
    </source>
</evidence>
<comment type="catalytic activity">
    <reaction evidence="1">
        <text>a 1,2-diacyl-sn-glycero-3-phosphate + CTP + H(+) = a CDP-1,2-diacyl-sn-glycerol + diphosphate</text>
        <dbReference type="Rhea" id="RHEA:16229"/>
        <dbReference type="ChEBI" id="CHEBI:15378"/>
        <dbReference type="ChEBI" id="CHEBI:33019"/>
        <dbReference type="ChEBI" id="CHEBI:37563"/>
        <dbReference type="ChEBI" id="CHEBI:58332"/>
        <dbReference type="ChEBI" id="CHEBI:58608"/>
        <dbReference type="EC" id="2.7.7.41"/>
    </reaction>
</comment>
<feature type="transmembrane region" description="Helical" evidence="24">
    <location>
        <begin position="103"/>
        <end position="122"/>
    </location>
</feature>
<keyword evidence="8" id="KW-1003">Cell membrane</keyword>
<feature type="transmembrane region" description="Helical" evidence="24">
    <location>
        <begin position="63"/>
        <end position="83"/>
    </location>
</feature>
<evidence type="ECO:0000256" key="14">
    <source>
        <dbReference type="ARBA" id="ARBA00023098"/>
    </source>
</evidence>
<dbReference type="RefSeq" id="WP_100744369.1">
    <property type="nucleotide sequence ID" value="NZ_NPDW01000002.1"/>
</dbReference>
<evidence type="ECO:0000256" key="3">
    <source>
        <dbReference type="ARBA" id="ARBA00005119"/>
    </source>
</evidence>
<dbReference type="GO" id="GO:0005886">
    <property type="term" value="C:plasma membrane"/>
    <property type="evidence" value="ECO:0007669"/>
    <property type="project" value="UniProtKB-SubCell"/>
</dbReference>
<evidence type="ECO:0000256" key="8">
    <source>
        <dbReference type="ARBA" id="ARBA00022475"/>
    </source>
</evidence>
<proteinExistence type="inferred from homology"/>
<evidence type="ECO:0000256" key="15">
    <source>
        <dbReference type="ARBA" id="ARBA00023136"/>
    </source>
</evidence>
<comment type="pathway">
    <text evidence="3">Phospholipid metabolism; CDP-diacylglycerol biosynthesis; CDP-diacylglycerol from sn-glycerol 3-phosphate: step 3/3.</text>
</comment>
<evidence type="ECO:0000256" key="19">
    <source>
        <dbReference type="ARBA" id="ARBA00031825"/>
    </source>
</evidence>
<evidence type="ECO:0000256" key="21">
    <source>
        <dbReference type="ARBA" id="ARBA00032396"/>
    </source>
</evidence>
<keyword evidence="12 25" id="KW-0548">Nucleotidyltransferase</keyword>
<gene>
    <name evidence="25" type="ORF">CH364_13715</name>
</gene>
<evidence type="ECO:0000256" key="16">
    <source>
        <dbReference type="ARBA" id="ARBA00023209"/>
    </source>
</evidence>
<dbReference type="Proteomes" id="UP000232145">
    <property type="component" value="Unassembled WGS sequence"/>
</dbReference>
<dbReference type="GO" id="GO:0016024">
    <property type="term" value="P:CDP-diacylglycerol biosynthetic process"/>
    <property type="evidence" value="ECO:0007669"/>
    <property type="project" value="TreeGrafter"/>
</dbReference>
<dbReference type="OrthoDB" id="9799199at2"/>
<accession>A0A2N0AHV0</accession>
<protein>
    <recommendedName>
        <fullName evidence="7">Phosphatidate cytidylyltransferase</fullName>
        <ecNumber evidence="6">2.7.7.41</ecNumber>
    </recommendedName>
    <alternativeName>
        <fullName evidence="20">CDP-DAG synthase</fullName>
    </alternativeName>
    <alternativeName>
        <fullName evidence="22">CDP-DG synthase</fullName>
    </alternativeName>
    <alternativeName>
        <fullName evidence="18">CDP-diacylglycerol synthase</fullName>
    </alternativeName>
    <alternativeName>
        <fullName evidence="21">CDP-diglyceride pyrophosphorylase</fullName>
    </alternativeName>
    <alternativeName>
        <fullName evidence="23">CDP-diglyceride synthase</fullName>
    </alternativeName>
    <alternativeName>
        <fullName evidence="19">CTP:phosphatidate cytidylyltransferase</fullName>
    </alternativeName>
</protein>
<keyword evidence="10 25" id="KW-0808">Transferase</keyword>
<dbReference type="AlphaFoldDB" id="A0A2N0AHV0"/>
<evidence type="ECO:0000256" key="23">
    <source>
        <dbReference type="ARBA" id="ARBA00033406"/>
    </source>
</evidence>
<dbReference type="EMBL" id="NPDX01000004">
    <property type="protein sequence ID" value="PJZ83823.1"/>
    <property type="molecule type" value="Genomic_DNA"/>
</dbReference>
<keyword evidence="14" id="KW-0443">Lipid metabolism</keyword>
<evidence type="ECO:0000256" key="1">
    <source>
        <dbReference type="ARBA" id="ARBA00001698"/>
    </source>
</evidence>
<keyword evidence="26" id="KW-1185">Reference proteome</keyword>
<dbReference type="GO" id="GO:0004605">
    <property type="term" value="F:phosphatidate cytidylyltransferase activity"/>
    <property type="evidence" value="ECO:0007669"/>
    <property type="project" value="UniProtKB-EC"/>
</dbReference>
<comment type="pathway">
    <text evidence="4">Lipid metabolism.</text>
</comment>
<feature type="transmembrane region" description="Helical" evidence="24">
    <location>
        <begin position="160"/>
        <end position="180"/>
    </location>
</feature>
<reference evidence="25 26" key="1">
    <citation type="submission" date="2017-07" db="EMBL/GenBank/DDBJ databases">
        <title>Leptospira spp. isolated from tropical soils.</title>
        <authorList>
            <person name="Thibeaux R."/>
            <person name="Iraola G."/>
            <person name="Ferres I."/>
            <person name="Bierque E."/>
            <person name="Girault D."/>
            <person name="Soupe-Gilbert M.-E."/>
            <person name="Picardeau M."/>
            <person name="Goarant C."/>
        </authorList>
    </citation>
    <scope>NUCLEOTIDE SEQUENCE [LARGE SCALE GENOMIC DNA]</scope>
    <source>
        <strain evidence="25 26">FH2-B-A1</strain>
    </source>
</reference>
<evidence type="ECO:0000256" key="12">
    <source>
        <dbReference type="ARBA" id="ARBA00022695"/>
    </source>
</evidence>
<evidence type="ECO:0000313" key="25">
    <source>
        <dbReference type="EMBL" id="PJZ83823.1"/>
    </source>
</evidence>
<evidence type="ECO:0000256" key="9">
    <source>
        <dbReference type="ARBA" id="ARBA00022516"/>
    </source>
</evidence>
<dbReference type="PANTHER" id="PTHR46382:SF1">
    <property type="entry name" value="PHOSPHATIDATE CYTIDYLYLTRANSFERASE"/>
    <property type="match status" value="1"/>
</dbReference>
<evidence type="ECO:0000256" key="6">
    <source>
        <dbReference type="ARBA" id="ARBA00012487"/>
    </source>
</evidence>
<comment type="caution">
    <text evidence="25">The sequence shown here is derived from an EMBL/GenBank/DDBJ whole genome shotgun (WGS) entry which is preliminary data.</text>
</comment>
<feature type="transmembrane region" description="Helical" evidence="24">
    <location>
        <begin position="129"/>
        <end position="154"/>
    </location>
</feature>
<evidence type="ECO:0000256" key="24">
    <source>
        <dbReference type="SAM" id="Phobius"/>
    </source>
</evidence>
<feature type="transmembrane region" description="Helical" evidence="24">
    <location>
        <begin position="7"/>
        <end position="26"/>
    </location>
</feature>
<feature type="transmembrane region" description="Helical" evidence="24">
    <location>
        <begin position="273"/>
        <end position="293"/>
    </location>
</feature>
<dbReference type="Pfam" id="PF01148">
    <property type="entry name" value="CTP_transf_1"/>
    <property type="match status" value="1"/>
</dbReference>
<dbReference type="EC" id="2.7.7.41" evidence="6"/>
<evidence type="ECO:0000256" key="13">
    <source>
        <dbReference type="ARBA" id="ARBA00022989"/>
    </source>
</evidence>
<evidence type="ECO:0000256" key="7">
    <source>
        <dbReference type="ARBA" id="ARBA00019373"/>
    </source>
</evidence>
<evidence type="ECO:0000256" key="10">
    <source>
        <dbReference type="ARBA" id="ARBA00022679"/>
    </source>
</evidence>
<name>A0A2N0AHV0_9LEPT</name>
<dbReference type="PANTHER" id="PTHR46382">
    <property type="entry name" value="PHOSPHATIDATE CYTIDYLYLTRANSFERASE"/>
    <property type="match status" value="1"/>
</dbReference>
<feature type="transmembrane region" description="Helical" evidence="24">
    <location>
        <begin position="201"/>
        <end position="220"/>
    </location>
</feature>
<feature type="transmembrane region" description="Helical" evidence="24">
    <location>
        <begin position="232"/>
        <end position="252"/>
    </location>
</feature>
<comment type="similarity">
    <text evidence="5">Belongs to the CDS family.</text>
</comment>
<evidence type="ECO:0000256" key="11">
    <source>
        <dbReference type="ARBA" id="ARBA00022692"/>
    </source>
</evidence>
<sequence>MSETTLRILSAIVLTFVYVFMIFHSSFYYLEFYAFGCITIYLGLKELYAFCRREDSKPFFGTGLIFSLLIFTVYYIQFLGLQFEVTPPAFVLELSKILREGFHPIPFLLIALSLTVWILQILKRPLDGALFSASATILGPIYLAIPIGHFLLLLAFPFGAYYIFLVSVITFMSDAGAYFGGRWFGKHPAGLKISPKKTWEGYVTGNITAVLGVQILNFTWEHFSGVKLPIGVIESVIVAFVVSIISVMGDLAESAMKRDAKIKDSGSLIPGHGGVLDLADALLFTVPVIYYYFLFKGILGYAV</sequence>
<keyword evidence="9" id="KW-0444">Lipid biosynthesis</keyword>
<evidence type="ECO:0000313" key="26">
    <source>
        <dbReference type="Proteomes" id="UP000232145"/>
    </source>
</evidence>
<keyword evidence="11 24" id="KW-0812">Transmembrane</keyword>
<evidence type="ECO:0000256" key="5">
    <source>
        <dbReference type="ARBA" id="ARBA00010185"/>
    </source>
</evidence>
<evidence type="ECO:0000256" key="17">
    <source>
        <dbReference type="ARBA" id="ARBA00023264"/>
    </source>
</evidence>
<organism evidence="25 26">
    <name type="scientific">Leptospira harrisiae</name>
    <dbReference type="NCBI Taxonomy" id="2023189"/>
    <lineage>
        <taxon>Bacteria</taxon>
        <taxon>Pseudomonadati</taxon>
        <taxon>Spirochaetota</taxon>
        <taxon>Spirochaetia</taxon>
        <taxon>Leptospirales</taxon>
        <taxon>Leptospiraceae</taxon>
        <taxon>Leptospira</taxon>
    </lineage>
</organism>
<keyword evidence="13 24" id="KW-1133">Transmembrane helix</keyword>
<evidence type="ECO:0000256" key="2">
    <source>
        <dbReference type="ARBA" id="ARBA00004651"/>
    </source>
</evidence>
<keyword evidence="17" id="KW-1208">Phospholipid metabolism</keyword>
<keyword evidence="16" id="KW-0594">Phospholipid biosynthesis</keyword>
<comment type="subcellular location">
    <subcellularLocation>
        <location evidence="2">Cell membrane</location>
        <topology evidence="2">Multi-pass membrane protein</topology>
    </subcellularLocation>
</comment>
<feature type="transmembrane region" description="Helical" evidence="24">
    <location>
        <begin position="32"/>
        <end position="51"/>
    </location>
</feature>
<evidence type="ECO:0000256" key="4">
    <source>
        <dbReference type="ARBA" id="ARBA00005189"/>
    </source>
</evidence>
<keyword evidence="15 24" id="KW-0472">Membrane</keyword>
<evidence type="ECO:0000256" key="18">
    <source>
        <dbReference type="ARBA" id="ARBA00029893"/>
    </source>
</evidence>